<evidence type="ECO:0008006" key="4">
    <source>
        <dbReference type="Google" id="ProtNLM"/>
    </source>
</evidence>
<feature type="compositionally biased region" description="Basic and acidic residues" evidence="1">
    <location>
        <begin position="94"/>
        <end position="105"/>
    </location>
</feature>
<proteinExistence type="predicted"/>
<dbReference type="Proteomes" id="UP000214649">
    <property type="component" value="Unassembled WGS sequence"/>
</dbReference>
<name>A0A239RG53_STREI</name>
<gene>
    <name evidence="2" type="ORF">SAMN05216470_2036</name>
</gene>
<reference evidence="2 3" key="1">
    <citation type="submission" date="2017-07" db="EMBL/GenBank/DDBJ databases">
        <authorList>
            <person name="Sun Z.S."/>
            <person name="Albrecht U."/>
            <person name="Echele G."/>
            <person name="Lee C.C."/>
        </authorList>
    </citation>
    <scope>NUCLEOTIDE SEQUENCE [LARGE SCALE GENOMIC DNA]</scope>
    <source>
        <strain evidence="2 3">AR3</strain>
    </source>
</reference>
<feature type="region of interest" description="Disordered" evidence="1">
    <location>
        <begin position="76"/>
        <end position="105"/>
    </location>
</feature>
<dbReference type="Pfam" id="PF17318">
    <property type="entry name" value="DUF5361"/>
    <property type="match status" value="1"/>
</dbReference>
<evidence type="ECO:0000256" key="1">
    <source>
        <dbReference type="SAM" id="MobiDB-lite"/>
    </source>
</evidence>
<organism evidence="2 3">
    <name type="scientific">Streptococcus equinus</name>
    <name type="common">Streptococcus bovis</name>
    <dbReference type="NCBI Taxonomy" id="1335"/>
    <lineage>
        <taxon>Bacteria</taxon>
        <taxon>Bacillati</taxon>
        <taxon>Bacillota</taxon>
        <taxon>Bacilli</taxon>
        <taxon>Lactobacillales</taxon>
        <taxon>Streptococcaceae</taxon>
        <taxon>Streptococcus</taxon>
    </lineage>
</organism>
<dbReference type="AlphaFoldDB" id="A0A239RG53"/>
<sequence length="126" mass="14223">MIKTDEDALICDLAETYHIYNYRQLPADLVAVFSVGLRDDSRIKMKMSGQKIPLKTLLLASIADRVGILAWQNTKDGHEGRNVPKSLVESMTSEPKEREESVFDSGEEFKKARARILKDLEVNNGN</sequence>
<dbReference type="EMBL" id="FZRA01000012">
    <property type="protein sequence ID" value="SNU09809.1"/>
    <property type="molecule type" value="Genomic_DNA"/>
</dbReference>
<dbReference type="InterPro" id="IPR035286">
    <property type="entry name" value="DUF5361"/>
</dbReference>
<evidence type="ECO:0000313" key="2">
    <source>
        <dbReference type="EMBL" id="SNU09809.1"/>
    </source>
</evidence>
<evidence type="ECO:0000313" key="3">
    <source>
        <dbReference type="Proteomes" id="UP000214649"/>
    </source>
</evidence>
<dbReference type="RefSeq" id="WP_094141289.1">
    <property type="nucleotide sequence ID" value="NZ_FZRA01000012.1"/>
</dbReference>
<protein>
    <recommendedName>
        <fullName evidence="4">Phage protein</fullName>
    </recommendedName>
</protein>
<accession>A0A239RG53</accession>